<protein>
    <recommendedName>
        <fullName evidence="3">Chromo domain-containing protein</fullName>
    </recommendedName>
</protein>
<evidence type="ECO:0008006" key="3">
    <source>
        <dbReference type="Google" id="ProtNLM"/>
    </source>
</evidence>
<name>A0A9Q3BDP5_9BASI</name>
<dbReference type="EMBL" id="AVOT02000507">
    <property type="protein sequence ID" value="MBW0463228.1"/>
    <property type="molecule type" value="Genomic_DNA"/>
</dbReference>
<proteinExistence type="predicted"/>
<evidence type="ECO:0000313" key="2">
    <source>
        <dbReference type="Proteomes" id="UP000765509"/>
    </source>
</evidence>
<keyword evidence="2" id="KW-1185">Reference proteome</keyword>
<reference evidence="1" key="1">
    <citation type="submission" date="2021-03" db="EMBL/GenBank/DDBJ databases">
        <title>Draft genome sequence of rust myrtle Austropuccinia psidii MF-1, a brazilian biotype.</title>
        <authorList>
            <person name="Quecine M.C."/>
            <person name="Pachon D.M.R."/>
            <person name="Bonatelli M.L."/>
            <person name="Correr F.H."/>
            <person name="Franceschini L.M."/>
            <person name="Leite T.F."/>
            <person name="Margarido G.R.A."/>
            <person name="Almeida C.A."/>
            <person name="Ferrarezi J.A."/>
            <person name="Labate C.A."/>
        </authorList>
    </citation>
    <scope>NUCLEOTIDE SEQUENCE</scope>
    <source>
        <strain evidence="1">MF-1</strain>
    </source>
</reference>
<dbReference type="AlphaFoldDB" id="A0A9Q3BDP5"/>
<evidence type="ECO:0000313" key="1">
    <source>
        <dbReference type="EMBL" id="MBW0463228.1"/>
    </source>
</evidence>
<gene>
    <name evidence="1" type="ORF">O181_002943</name>
</gene>
<comment type="caution">
    <text evidence="1">The sequence shown here is derived from an EMBL/GenBank/DDBJ whole genome shotgun (WGS) entry which is preliminary data.</text>
</comment>
<sequence length="105" mass="12157">MRDTFVGPFTIIKLIGKMQWSQTTLPERRGNVLLHPPDKVEIEDLSGPVKTIIKARKIGLNGQDQRHYLVRFKSHRAYKDKWMAEDAIPGGNLHLRRLRAARKTE</sequence>
<accession>A0A9Q3BDP5</accession>
<dbReference type="Proteomes" id="UP000765509">
    <property type="component" value="Unassembled WGS sequence"/>
</dbReference>
<organism evidence="1 2">
    <name type="scientific">Austropuccinia psidii MF-1</name>
    <dbReference type="NCBI Taxonomy" id="1389203"/>
    <lineage>
        <taxon>Eukaryota</taxon>
        <taxon>Fungi</taxon>
        <taxon>Dikarya</taxon>
        <taxon>Basidiomycota</taxon>
        <taxon>Pucciniomycotina</taxon>
        <taxon>Pucciniomycetes</taxon>
        <taxon>Pucciniales</taxon>
        <taxon>Sphaerophragmiaceae</taxon>
        <taxon>Austropuccinia</taxon>
    </lineage>
</organism>
<dbReference type="OrthoDB" id="4360000at2759"/>